<protein>
    <submittedName>
        <fullName evidence="1">Uncharacterized protein</fullName>
    </submittedName>
</protein>
<dbReference type="EMBL" id="ML208267">
    <property type="protein sequence ID" value="TFK74714.1"/>
    <property type="molecule type" value="Genomic_DNA"/>
</dbReference>
<sequence>MRLFVSSLALTAASITLAQSLNFHLTSGANDNHFYRDEVTSAQVLLTSANVPTNLRRFVAALPAGNSGALTHFLPLNSTSPLTVTLVNGSLISTVDEFNNAGIQADLAFTNSATLGVTIIGAVRAMRDYVEGDGTMHQIFNYTLASFNATTIRFHRQNINLTMTASGNEAYKTADLYLSIPESSTAQLSVRPAESVISPPTVSILIPEDATNSILRLRFVTNETSPLGLDPADVFQSPTTARNAQLRQVLQGLADGSKLAAQQVSFLTFENKFTAGGWRFLTYFGRDSLIALRLLMPLLTQDANENALGAVIERANSTGALCHEETIGDYASFVNLQNGRGDLGNTPFYDYKMIDTDLLLLPALSHYFLDLPAGKNRAPQFLSRHTVLQNGTYAGILNRIANYNFARAVPFFINPAVSNLLAFRAGEPVGNWRDSNQGTGYGPIPFDVNTALVPASLRATQALIDAGILKPLSPLVIDGRVVNATAGDVAAVWEEKSISFFEVNVDRLTAERRLATFVEATGLSEQILRQSPTVHDRASFYALSLMPNGSPVQVLHSDLGFNLLYGNNVQKTFLQHAIDALTPYPRGLLTNVGMVVANPAYDSNRTNTGLLDRTAYHGTVIWSFQQALMAAGLSRQLNFCTPNNPPTVDENPPPVTRPTWCSDVEFMRQLRDAQTRLWASIEGAIGEIHTEVWSWSFDNGTNAFAVADLASLSGGTESDAIQLWSYGFLGLLNPGS</sequence>
<accession>A0ACD3BAP0</accession>
<name>A0ACD3BAP0_9AGAR</name>
<evidence type="ECO:0000313" key="1">
    <source>
        <dbReference type="EMBL" id="TFK74714.1"/>
    </source>
</evidence>
<evidence type="ECO:0000313" key="2">
    <source>
        <dbReference type="Proteomes" id="UP000308600"/>
    </source>
</evidence>
<gene>
    <name evidence="1" type="ORF">BDN72DRAFT_854008</name>
</gene>
<organism evidence="1 2">
    <name type="scientific">Pluteus cervinus</name>
    <dbReference type="NCBI Taxonomy" id="181527"/>
    <lineage>
        <taxon>Eukaryota</taxon>
        <taxon>Fungi</taxon>
        <taxon>Dikarya</taxon>
        <taxon>Basidiomycota</taxon>
        <taxon>Agaricomycotina</taxon>
        <taxon>Agaricomycetes</taxon>
        <taxon>Agaricomycetidae</taxon>
        <taxon>Agaricales</taxon>
        <taxon>Pluteineae</taxon>
        <taxon>Pluteaceae</taxon>
        <taxon>Pluteus</taxon>
    </lineage>
</organism>
<proteinExistence type="predicted"/>
<dbReference type="Proteomes" id="UP000308600">
    <property type="component" value="Unassembled WGS sequence"/>
</dbReference>
<keyword evidence="2" id="KW-1185">Reference proteome</keyword>
<reference evidence="1 2" key="1">
    <citation type="journal article" date="2019" name="Nat. Ecol. Evol.">
        <title>Megaphylogeny resolves global patterns of mushroom evolution.</title>
        <authorList>
            <person name="Varga T."/>
            <person name="Krizsan K."/>
            <person name="Foldi C."/>
            <person name="Dima B."/>
            <person name="Sanchez-Garcia M."/>
            <person name="Sanchez-Ramirez S."/>
            <person name="Szollosi G.J."/>
            <person name="Szarkandi J.G."/>
            <person name="Papp V."/>
            <person name="Albert L."/>
            <person name="Andreopoulos W."/>
            <person name="Angelini C."/>
            <person name="Antonin V."/>
            <person name="Barry K.W."/>
            <person name="Bougher N.L."/>
            <person name="Buchanan P."/>
            <person name="Buyck B."/>
            <person name="Bense V."/>
            <person name="Catcheside P."/>
            <person name="Chovatia M."/>
            <person name="Cooper J."/>
            <person name="Damon W."/>
            <person name="Desjardin D."/>
            <person name="Finy P."/>
            <person name="Geml J."/>
            <person name="Haridas S."/>
            <person name="Hughes K."/>
            <person name="Justo A."/>
            <person name="Karasinski D."/>
            <person name="Kautmanova I."/>
            <person name="Kiss B."/>
            <person name="Kocsube S."/>
            <person name="Kotiranta H."/>
            <person name="LaButti K.M."/>
            <person name="Lechner B.E."/>
            <person name="Liimatainen K."/>
            <person name="Lipzen A."/>
            <person name="Lukacs Z."/>
            <person name="Mihaltcheva S."/>
            <person name="Morgado L.N."/>
            <person name="Niskanen T."/>
            <person name="Noordeloos M.E."/>
            <person name="Ohm R.A."/>
            <person name="Ortiz-Santana B."/>
            <person name="Ovrebo C."/>
            <person name="Racz N."/>
            <person name="Riley R."/>
            <person name="Savchenko A."/>
            <person name="Shiryaev A."/>
            <person name="Soop K."/>
            <person name="Spirin V."/>
            <person name="Szebenyi C."/>
            <person name="Tomsovsky M."/>
            <person name="Tulloss R.E."/>
            <person name="Uehling J."/>
            <person name="Grigoriev I.V."/>
            <person name="Vagvolgyi C."/>
            <person name="Papp T."/>
            <person name="Martin F.M."/>
            <person name="Miettinen O."/>
            <person name="Hibbett D.S."/>
            <person name="Nagy L.G."/>
        </authorList>
    </citation>
    <scope>NUCLEOTIDE SEQUENCE [LARGE SCALE GENOMIC DNA]</scope>
    <source>
        <strain evidence="1 2">NL-1719</strain>
    </source>
</reference>